<name>A0A8H4T0W3_9HYPO</name>
<dbReference type="OrthoDB" id="4757858at2759"/>
<accession>A0A8H4T0W3</accession>
<keyword evidence="2" id="KW-1185">Reference proteome</keyword>
<proteinExistence type="predicted"/>
<organism evidence="1 2">
    <name type="scientific">Fusarium sarcochroum</name>
    <dbReference type="NCBI Taxonomy" id="1208366"/>
    <lineage>
        <taxon>Eukaryota</taxon>
        <taxon>Fungi</taxon>
        <taxon>Dikarya</taxon>
        <taxon>Ascomycota</taxon>
        <taxon>Pezizomycotina</taxon>
        <taxon>Sordariomycetes</taxon>
        <taxon>Hypocreomycetidae</taxon>
        <taxon>Hypocreales</taxon>
        <taxon>Nectriaceae</taxon>
        <taxon>Fusarium</taxon>
        <taxon>Fusarium lateritium species complex</taxon>
    </lineage>
</organism>
<dbReference type="Proteomes" id="UP000622797">
    <property type="component" value="Unassembled WGS sequence"/>
</dbReference>
<reference evidence="1" key="2">
    <citation type="submission" date="2020-05" db="EMBL/GenBank/DDBJ databases">
        <authorList>
            <person name="Kim H.-S."/>
            <person name="Proctor R.H."/>
            <person name="Brown D.W."/>
        </authorList>
    </citation>
    <scope>NUCLEOTIDE SEQUENCE</scope>
    <source>
        <strain evidence="1">NRRL 20472</strain>
    </source>
</reference>
<reference evidence="1" key="1">
    <citation type="journal article" date="2020" name="BMC Genomics">
        <title>Correction to: Identification and distribution of gene clusters required for synthesis of sphingolipid metabolism inhibitors in diverse species of the filamentous fungus Fusarium.</title>
        <authorList>
            <person name="Kim H.S."/>
            <person name="Lohmar J.M."/>
            <person name="Busman M."/>
            <person name="Brown D.W."/>
            <person name="Naumann T.A."/>
            <person name="Divon H.H."/>
            <person name="Lysoe E."/>
            <person name="Uhlig S."/>
            <person name="Proctor R.H."/>
        </authorList>
    </citation>
    <scope>NUCLEOTIDE SEQUENCE</scope>
    <source>
        <strain evidence="1">NRRL 20472</strain>
    </source>
</reference>
<dbReference type="AlphaFoldDB" id="A0A8H4T0W3"/>
<evidence type="ECO:0000313" key="2">
    <source>
        <dbReference type="Proteomes" id="UP000622797"/>
    </source>
</evidence>
<dbReference type="EMBL" id="JABEXW010001019">
    <property type="protein sequence ID" value="KAF4949152.1"/>
    <property type="molecule type" value="Genomic_DNA"/>
</dbReference>
<protein>
    <submittedName>
        <fullName evidence="1">Uncharacterized protein</fullName>
    </submittedName>
</protein>
<sequence>MVDERLQDLSGMAALETLHVDCTSLYRQPNDTPKIGLTICELLPSSIKEFGLMGDTQEHLYEEVLELITTSKQTFPHLRKVIVTSCDREDGYLDSEALSLDDDSSDDDRVNEDRSNWINTFSSACRKHNIEFSTKKPWGWNDLSTKQGRYERGRTW</sequence>
<gene>
    <name evidence="1" type="ORF">FSARC_13570</name>
</gene>
<evidence type="ECO:0000313" key="1">
    <source>
        <dbReference type="EMBL" id="KAF4949152.1"/>
    </source>
</evidence>
<comment type="caution">
    <text evidence="1">The sequence shown here is derived from an EMBL/GenBank/DDBJ whole genome shotgun (WGS) entry which is preliminary data.</text>
</comment>